<accession>A0A1H5AKX7</accession>
<evidence type="ECO:0000313" key="2">
    <source>
        <dbReference type="Proteomes" id="UP000199622"/>
    </source>
</evidence>
<dbReference type="GO" id="GO:0016641">
    <property type="term" value="F:oxidoreductase activity, acting on the CH-NH2 group of donors, oxygen as acceptor"/>
    <property type="evidence" value="ECO:0007669"/>
    <property type="project" value="InterPro"/>
</dbReference>
<dbReference type="STRING" id="208445.SAMN04489727_7839"/>
<proteinExistence type="predicted"/>
<dbReference type="InterPro" id="IPR001695">
    <property type="entry name" value="Lysyl_oxidase"/>
</dbReference>
<dbReference type="Pfam" id="PF01186">
    <property type="entry name" value="Lysyl_oxidase"/>
    <property type="match status" value="1"/>
</dbReference>
<name>A0A1H5AKX7_9PSEU</name>
<gene>
    <name evidence="1" type="ORF">SAMN04489727_7839</name>
</gene>
<dbReference type="Proteomes" id="UP000199622">
    <property type="component" value="Unassembled WGS sequence"/>
</dbReference>
<evidence type="ECO:0000313" key="1">
    <source>
        <dbReference type="EMBL" id="SED43033.1"/>
    </source>
</evidence>
<dbReference type="GO" id="GO:0005507">
    <property type="term" value="F:copper ion binding"/>
    <property type="evidence" value="ECO:0007669"/>
    <property type="project" value="InterPro"/>
</dbReference>
<organism evidence="1 2">
    <name type="scientific">Amycolatopsis tolypomycina</name>
    <dbReference type="NCBI Taxonomy" id="208445"/>
    <lineage>
        <taxon>Bacteria</taxon>
        <taxon>Bacillati</taxon>
        <taxon>Actinomycetota</taxon>
        <taxon>Actinomycetes</taxon>
        <taxon>Pseudonocardiales</taxon>
        <taxon>Pseudonocardiaceae</taxon>
        <taxon>Amycolatopsis</taxon>
    </lineage>
</organism>
<dbReference type="AlphaFoldDB" id="A0A1H5AKX7"/>
<keyword evidence="2" id="KW-1185">Reference proteome</keyword>
<sequence length="336" mass="35957">MSHRGNADALEWAVGIPDRTAPLLLKKFAALALVALAATVSASAPRADAAPNLLLPDLRQAPPGCAGGSSGEVLLCTAWDVCPVIEPAAPNGRCVAPSVAKAVRLRFTSAEENIGDGPLLLYGRRDSTNQPTMAVRQALRNGTDGSIPGSYAAAQRATGAFTYYEPALAHQHWHLMNFEHFALVSRQGKTVVTDRKNGFCLGDRFQVHDVGRWPHVPGDTGTDAELAAKLRDNMCRHHEPTALEVMEGISVGSGDDYKYTVDFQWLDITHVPNGTYDLVNTVNADRTLVETDYRNNSSAVALSIAWPQGVPGADGTIPAAPIVRFLRSCPGQPRCA</sequence>
<reference evidence="2" key="1">
    <citation type="submission" date="2016-10" db="EMBL/GenBank/DDBJ databases">
        <authorList>
            <person name="Varghese N."/>
            <person name="Submissions S."/>
        </authorList>
    </citation>
    <scope>NUCLEOTIDE SEQUENCE [LARGE SCALE GENOMIC DNA]</scope>
    <source>
        <strain evidence="2">DSM 44544</strain>
    </source>
</reference>
<protein>
    <submittedName>
        <fullName evidence="1">Lysyl oxidase</fullName>
    </submittedName>
</protein>
<dbReference type="EMBL" id="FNSO01000004">
    <property type="protein sequence ID" value="SED43033.1"/>
    <property type="molecule type" value="Genomic_DNA"/>
</dbReference>